<evidence type="ECO:0000256" key="9">
    <source>
        <dbReference type="ARBA" id="ARBA00023180"/>
    </source>
</evidence>
<keyword evidence="6" id="KW-0735">Signal-anchor</keyword>
<dbReference type="PANTHER" id="PTHR31392:SF1">
    <property type="entry name" value="ALPHA-1,3-MANNOSYLTRANSFERASE MNN1-RELATED"/>
    <property type="match status" value="1"/>
</dbReference>
<keyword evidence="12" id="KW-1185">Reference proteome</keyword>
<dbReference type="FunCoup" id="G8ZXN1">
    <property type="interactions" value="63"/>
</dbReference>
<keyword evidence="5 10" id="KW-0812">Transmembrane</keyword>
<dbReference type="GO" id="GO:0000033">
    <property type="term" value="F:alpha-1,3-mannosyltransferase activity"/>
    <property type="evidence" value="ECO:0007669"/>
    <property type="project" value="TreeGrafter"/>
</dbReference>
<comment type="subcellular location">
    <subcellularLocation>
        <location evidence="1">Membrane</location>
        <topology evidence="1">Single-pass type II membrane protein</topology>
    </subcellularLocation>
</comment>
<dbReference type="Pfam" id="PF11051">
    <property type="entry name" value="Mannosyl_trans3"/>
    <property type="match status" value="1"/>
</dbReference>
<dbReference type="OrthoDB" id="430354at2759"/>
<dbReference type="eggNOG" id="ENOG502RZ48">
    <property type="taxonomic scope" value="Eukaryota"/>
</dbReference>
<dbReference type="GO" id="GO:0005794">
    <property type="term" value="C:Golgi apparatus"/>
    <property type="evidence" value="ECO:0007669"/>
    <property type="project" value="TreeGrafter"/>
</dbReference>
<accession>G8ZXN1</accession>
<dbReference type="GeneID" id="11504245"/>
<dbReference type="InterPro" id="IPR022751">
    <property type="entry name" value="Alpha_mannosyltransferase"/>
</dbReference>
<evidence type="ECO:0000256" key="3">
    <source>
        <dbReference type="ARBA" id="ARBA00022676"/>
    </source>
</evidence>
<evidence type="ECO:0000256" key="2">
    <source>
        <dbReference type="ARBA" id="ARBA00009105"/>
    </source>
</evidence>
<gene>
    <name evidence="11" type="primary">TDEL0F05640</name>
    <name evidence="11" type="ORF">TDEL_0F05640</name>
</gene>
<dbReference type="GO" id="GO:0016020">
    <property type="term" value="C:membrane"/>
    <property type="evidence" value="ECO:0007669"/>
    <property type="project" value="UniProtKB-SubCell"/>
</dbReference>
<dbReference type="InterPro" id="IPR029044">
    <property type="entry name" value="Nucleotide-diphossugar_trans"/>
</dbReference>
<reference evidence="11 12" key="1">
    <citation type="journal article" date="2011" name="Proc. Natl. Acad. Sci. U.S.A.">
        <title>Evolutionary erosion of yeast sex chromosomes by mating-type switching accidents.</title>
        <authorList>
            <person name="Gordon J.L."/>
            <person name="Armisen D."/>
            <person name="Proux-Wera E."/>
            <person name="Oheigeartaigh S.S."/>
            <person name="Byrne K.P."/>
            <person name="Wolfe K.H."/>
        </authorList>
    </citation>
    <scope>NUCLEOTIDE SEQUENCE [LARGE SCALE GENOMIC DNA]</scope>
    <source>
        <strain evidence="12">ATCC 10662 / CBS 1146 / NBRC 0425 / NCYC 2629 / NRRL Y-866</strain>
    </source>
</reference>
<organism evidence="11 12">
    <name type="scientific">Torulaspora delbrueckii</name>
    <name type="common">Yeast</name>
    <name type="synonym">Candida colliculosa</name>
    <dbReference type="NCBI Taxonomy" id="4950"/>
    <lineage>
        <taxon>Eukaryota</taxon>
        <taxon>Fungi</taxon>
        <taxon>Dikarya</taxon>
        <taxon>Ascomycota</taxon>
        <taxon>Saccharomycotina</taxon>
        <taxon>Saccharomycetes</taxon>
        <taxon>Saccharomycetales</taxon>
        <taxon>Saccharomycetaceae</taxon>
        <taxon>Torulaspora</taxon>
    </lineage>
</organism>
<dbReference type="STRING" id="1076872.G8ZXN1"/>
<evidence type="ECO:0000256" key="5">
    <source>
        <dbReference type="ARBA" id="ARBA00022692"/>
    </source>
</evidence>
<protein>
    <recommendedName>
        <fullName evidence="13">Alpha-1,3-mannosyltransferase</fullName>
    </recommendedName>
</protein>
<evidence type="ECO:0000256" key="4">
    <source>
        <dbReference type="ARBA" id="ARBA00022679"/>
    </source>
</evidence>
<dbReference type="InParanoid" id="G8ZXN1"/>
<feature type="transmembrane region" description="Helical" evidence="10">
    <location>
        <begin position="12"/>
        <end position="31"/>
    </location>
</feature>
<dbReference type="SUPFAM" id="SSF53448">
    <property type="entry name" value="Nucleotide-diphospho-sugar transferases"/>
    <property type="match status" value="1"/>
</dbReference>
<dbReference type="PANTHER" id="PTHR31392">
    <property type="entry name" value="ALPHA-1,3-MANNOSYLTRANSFERASE MNN1-RELATED"/>
    <property type="match status" value="1"/>
</dbReference>
<evidence type="ECO:0000256" key="10">
    <source>
        <dbReference type="SAM" id="Phobius"/>
    </source>
</evidence>
<dbReference type="GO" id="GO:0006493">
    <property type="term" value="P:protein O-linked glycosylation"/>
    <property type="evidence" value="ECO:0007669"/>
    <property type="project" value="TreeGrafter"/>
</dbReference>
<name>G8ZXN1_TORDE</name>
<dbReference type="KEGG" id="tdl:TDEL_0F05640"/>
<dbReference type="RefSeq" id="XP_003682586.1">
    <property type="nucleotide sequence ID" value="XM_003682538.1"/>
</dbReference>
<dbReference type="EMBL" id="HE616747">
    <property type="protein sequence ID" value="CCE93375.1"/>
    <property type="molecule type" value="Genomic_DNA"/>
</dbReference>
<keyword evidence="8 10" id="KW-0472">Membrane</keyword>
<evidence type="ECO:0000256" key="8">
    <source>
        <dbReference type="ARBA" id="ARBA00023136"/>
    </source>
</evidence>
<evidence type="ECO:0000313" key="11">
    <source>
        <dbReference type="EMBL" id="CCE93375.1"/>
    </source>
</evidence>
<sequence length="554" mass="65005">MILSYATRRRRAVLFSVFLLFTVIILINRGGPLTKIYRSVDLTEEPCIKHLAKFNQRPFNWPTFIPFLWKDSDEIIDRVRKLQEFEKCVIQKGAVELEAMDDIQRKLFPYLNFEAAMNDKLNFWPKWTRWDRSAYSASMPHFSLLDNSFTHVESVKYNPKTSFWENWYTSMMQANSKGIVISIGDGQVADTIRLIHVLRYLDNTLPIQLVHKGDLSSAKVEELFKAARERRSDGSPPQELWIVDVKNLLNPAMIYEFKRFSNKWLALLFCSFEKPILLDADTVPFTKLEEYYDTDQFKKYGTVFFKDRTLTAHMLNRGQRRTLKRIFDGLLTSSDRQSSADSYYGIQDPIVQKALERILKKRQKHIMESGLVAYDKKKHLFGLLTSLALQFSPLNEYFHGEKEWFWISQLIRGVPFSFHPVEASSVGRIEKTSEDEFRVCSVQLSHTEQDGSILWLNGGLRTCKFDNWDWEYENKPSLSSVFSSAEDLRKVYQSPAVLEAVILPEAEIRPWAVTDFCMRYHYCTYYKENGPGKLILFNEAKKRKYQKIVETWNR</sequence>
<comment type="similarity">
    <text evidence="2">Belongs to the MNN1/MNT family.</text>
</comment>
<evidence type="ECO:0008006" key="13">
    <source>
        <dbReference type="Google" id="ProtNLM"/>
    </source>
</evidence>
<evidence type="ECO:0000256" key="1">
    <source>
        <dbReference type="ARBA" id="ARBA00004606"/>
    </source>
</evidence>
<dbReference type="HOGENOM" id="CLU_015387_0_1_1"/>
<evidence type="ECO:0000313" key="12">
    <source>
        <dbReference type="Proteomes" id="UP000005627"/>
    </source>
</evidence>
<dbReference type="AlphaFoldDB" id="G8ZXN1"/>
<proteinExistence type="inferred from homology"/>
<evidence type="ECO:0000256" key="7">
    <source>
        <dbReference type="ARBA" id="ARBA00022989"/>
    </source>
</evidence>
<keyword evidence="7 10" id="KW-1133">Transmembrane helix</keyword>
<dbReference type="Proteomes" id="UP000005627">
    <property type="component" value="Chromosome 6"/>
</dbReference>
<keyword evidence="9" id="KW-0325">Glycoprotein</keyword>
<keyword evidence="3" id="KW-0328">Glycosyltransferase</keyword>
<evidence type="ECO:0000256" key="6">
    <source>
        <dbReference type="ARBA" id="ARBA00022968"/>
    </source>
</evidence>
<keyword evidence="4" id="KW-0808">Transferase</keyword>